<dbReference type="InterPro" id="IPR015943">
    <property type="entry name" value="WD40/YVTN_repeat-like_dom_sf"/>
</dbReference>
<dbReference type="InterPro" id="IPR011387">
    <property type="entry name" value="TIF2A"/>
</dbReference>
<keyword evidence="3 8" id="KW-0396">Initiation factor</keyword>
<evidence type="ECO:0000256" key="10">
    <source>
        <dbReference type="SAM" id="MobiDB-lite"/>
    </source>
</evidence>
<dbReference type="InterPro" id="IPR007110">
    <property type="entry name" value="Ig-like_dom"/>
</dbReference>
<evidence type="ECO:0000256" key="7">
    <source>
        <dbReference type="ARBA" id="ARBA00022917"/>
    </source>
</evidence>
<dbReference type="EMBL" id="JADNRY010000088">
    <property type="protein sequence ID" value="KAF9066379.1"/>
    <property type="molecule type" value="Genomic_DNA"/>
</dbReference>
<comment type="caution">
    <text evidence="12">The sequence shown here is derived from an EMBL/GenBank/DDBJ whole genome shotgun (WGS) entry which is preliminary data.</text>
</comment>
<dbReference type="InterPro" id="IPR013979">
    <property type="entry name" value="TIF_beta_prop-like"/>
</dbReference>
<name>A0A9P5U574_9AGAR</name>
<dbReference type="GO" id="GO:0006417">
    <property type="term" value="P:regulation of translation"/>
    <property type="evidence" value="ECO:0007669"/>
    <property type="project" value="UniProtKB-KW"/>
</dbReference>
<dbReference type="GO" id="GO:0022627">
    <property type="term" value="C:cytosolic small ribosomal subunit"/>
    <property type="evidence" value="ECO:0007669"/>
    <property type="project" value="TreeGrafter"/>
</dbReference>
<evidence type="ECO:0000256" key="9">
    <source>
        <dbReference type="SAM" id="Coils"/>
    </source>
</evidence>
<dbReference type="Proteomes" id="UP000772434">
    <property type="component" value="Unassembled WGS sequence"/>
</dbReference>
<dbReference type="OrthoDB" id="2194683at2759"/>
<feature type="compositionally biased region" description="Polar residues" evidence="10">
    <location>
        <begin position="483"/>
        <end position="493"/>
    </location>
</feature>
<feature type="compositionally biased region" description="Gly residues" evidence="10">
    <location>
        <begin position="550"/>
        <end position="560"/>
    </location>
</feature>
<dbReference type="PANTHER" id="PTHR13227">
    <property type="entry name" value="EUKARYOTIC TRANSLATION INITIATION FACTOR 2A"/>
    <property type="match status" value="1"/>
</dbReference>
<comment type="similarity">
    <text evidence="1 8">Belongs to the WD repeat EIF2A family.</text>
</comment>
<keyword evidence="6 8" id="KW-0810">Translation regulation</keyword>
<organism evidence="12 13">
    <name type="scientific">Rhodocollybia butyracea</name>
    <dbReference type="NCBI Taxonomy" id="206335"/>
    <lineage>
        <taxon>Eukaryota</taxon>
        <taxon>Fungi</taxon>
        <taxon>Dikarya</taxon>
        <taxon>Basidiomycota</taxon>
        <taxon>Agaricomycotina</taxon>
        <taxon>Agaricomycetes</taxon>
        <taxon>Agaricomycetidae</taxon>
        <taxon>Agaricales</taxon>
        <taxon>Marasmiineae</taxon>
        <taxon>Omphalotaceae</taxon>
        <taxon>Rhodocollybia</taxon>
    </lineage>
</organism>
<evidence type="ECO:0000256" key="4">
    <source>
        <dbReference type="ARBA" id="ARBA00022574"/>
    </source>
</evidence>
<evidence type="ECO:0000256" key="6">
    <source>
        <dbReference type="ARBA" id="ARBA00022845"/>
    </source>
</evidence>
<keyword evidence="7 8" id="KW-0648">Protein biosynthesis</keyword>
<evidence type="ECO:0000313" key="13">
    <source>
        <dbReference type="Proteomes" id="UP000772434"/>
    </source>
</evidence>
<dbReference type="Gene3D" id="2.130.10.10">
    <property type="entry name" value="YVTN repeat-like/Quinoprotein amine dehydrogenase"/>
    <property type="match status" value="1"/>
</dbReference>
<dbReference type="AlphaFoldDB" id="A0A9P5U574"/>
<sequence>MASQISQQYAFRAQKSLGLIGGTPDYEPIQGFVAPDVPARTYVYSADGRLFAYTLPTVVRIFQAEGAQLLSELPLPNIVDLNFSPRGTYLSTWERPVKLEDGSQHKNLRIFSVSTGEELTAFSQKSQEEWDLQYTITESHAIRLVSQEIQVFRPTEWNKGVVDKLKVEGATSASLSPGLNPSVAVFVAEKKGAPASIKIYGLLSLGASPTCQKTFFKADRSQIKWNQLGTQVLLLTQTDVDNSNKSYYGETGLYLLSAAGNFDCRVTLDKEGPIHDFTWSPNSKEFGVVYGYMPAKTVIFDQRVRTLHDFGSAPHNYISFNPQARLLALAGFGNLAGKIDIFDRRSLTKLCTIDAPHTSHCEWSPDGRFLLTATLSPRLRVDNGLKIWHCTGPLMHVQLVDDMYQASWRPTPVDNVPSFPNQGPIAVAPPPHASVVALELAGGLKGTAISAQAKPAGAYRPPGARGNATPAIFKREDEGGFSRTPSGQNTPSRGYSRSPAPGAGPPNGHQQGGQGRGGRYVPGAANPSPSRPGAGPRGESGGDKSTQQGQGQGQGQGGQGQAQSRKRNKGGKKGGEGGGQGQGNHSGQNENGQTENETENTNAHEAHANGKKQTSMSIDLKGVNGKVGNGANTPKSGVLPPIDTAIDTPITPGLDSALDPIAKKVRNLNKKLKAIDELKDKAKRGERLEATQMKKMEGEAEIKKELASLGA</sequence>
<evidence type="ECO:0000256" key="2">
    <source>
        <dbReference type="ARBA" id="ARBA00013819"/>
    </source>
</evidence>
<dbReference type="PANTHER" id="PTHR13227:SF0">
    <property type="entry name" value="EUKARYOTIC TRANSLATION INITIATION FACTOR 2A"/>
    <property type="match status" value="1"/>
</dbReference>
<feature type="compositionally biased region" description="Low complexity" evidence="10">
    <location>
        <begin position="521"/>
        <end position="534"/>
    </location>
</feature>
<comment type="function">
    <text evidence="8">Functions in the early steps of protein synthesis of a small number of specific mRNAs. Acts by directing the binding of methionyl-tRNAi to 40S ribosomal subunits. In contrast to the eIF-2 complex, it binds methionyl-tRNAi to 40S subunits in a codon-dependent manner, whereas the eIF-2 complex binds methionyl-tRNAi to 40S subunits in a GTP-dependent manner.</text>
</comment>
<accession>A0A9P5U574</accession>
<feature type="region of interest" description="Disordered" evidence="10">
    <location>
        <begin position="475"/>
        <end position="644"/>
    </location>
</feature>
<keyword evidence="4" id="KW-0853">WD repeat</keyword>
<reference evidence="12" key="1">
    <citation type="submission" date="2020-11" db="EMBL/GenBank/DDBJ databases">
        <authorList>
            <consortium name="DOE Joint Genome Institute"/>
            <person name="Ahrendt S."/>
            <person name="Riley R."/>
            <person name="Andreopoulos W."/>
            <person name="Labutti K."/>
            <person name="Pangilinan J."/>
            <person name="Ruiz-Duenas F.J."/>
            <person name="Barrasa J.M."/>
            <person name="Sanchez-Garcia M."/>
            <person name="Camarero S."/>
            <person name="Miyauchi S."/>
            <person name="Serrano A."/>
            <person name="Linde D."/>
            <person name="Babiker R."/>
            <person name="Drula E."/>
            <person name="Ayuso-Fernandez I."/>
            <person name="Pacheco R."/>
            <person name="Padilla G."/>
            <person name="Ferreira P."/>
            <person name="Barriuso J."/>
            <person name="Kellner H."/>
            <person name="Castanera R."/>
            <person name="Alfaro M."/>
            <person name="Ramirez L."/>
            <person name="Pisabarro A.G."/>
            <person name="Kuo A."/>
            <person name="Tritt A."/>
            <person name="Lipzen A."/>
            <person name="He G."/>
            <person name="Yan M."/>
            <person name="Ng V."/>
            <person name="Cullen D."/>
            <person name="Martin F."/>
            <person name="Rosso M.-N."/>
            <person name="Henrissat B."/>
            <person name="Hibbett D."/>
            <person name="Martinez A.T."/>
            <person name="Grigoriev I.V."/>
        </authorList>
    </citation>
    <scope>NUCLEOTIDE SEQUENCE</scope>
    <source>
        <strain evidence="12">AH 40177</strain>
    </source>
</reference>
<dbReference type="GO" id="GO:0043022">
    <property type="term" value="F:ribosome binding"/>
    <property type="evidence" value="ECO:0007669"/>
    <property type="project" value="UniProtKB-UniRule"/>
</dbReference>
<keyword evidence="5" id="KW-0677">Repeat</keyword>
<feature type="compositionally biased region" description="Low complexity" evidence="10">
    <location>
        <begin position="585"/>
        <end position="601"/>
    </location>
</feature>
<protein>
    <recommendedName>
        <fullName evidence="2 8">Eukaryotic translation initiation factor 2A</fullName>
        <shortName evidence="8">eIF-2A</shortName>
    </recommendedName>
</protein>
<evidence type="ECO:0000256" key="3">
    <source>
        <dbReference type="ARBA" id="ARBA00022540"/>
    </source>
</evidence>
<gene>
    <name evidence="12" type="ORF">BDP27DRAFT_1268650</name>
</gene>
<proteinExistence type="inferred from homology"/>
<feature type="compositionally biased region" description="Low complexity" evidence="10">
    <location>
        <begin position="494"/>
        <end position="509"/>
    </location>
</feature>
<evidence type="ECO:0000256" key="1">
    <source>
        <dbReference type="ARBA" id="ARBA00009573"/>
    </source>
</evidence>
<feature type="domain" description="Ig-like" evidence="11">
    <location>
        <begin position="181"/>
        <end position="280"/>
    </location>
</feature>
<dbReference type="Pfam" id="PF08662">
    <property type="entry name" value="eIF2A"/>
    <property type="match status" value="1"/>
</dbReference>
<feature type="compositionally biased region" description="Gly residues" evidence="10">
    <location>
        <begin position="510"/>
        <end position="520"/>
    </location>
</feature>
<dbReference type="GO" id="GO:0003743">
    <property type="term" value="F:translation initiation factor activity"/>
    <property type="evidence" value="ECO:0007669"/>
    <property type="project" value="UniProtKB-UniRule"/>
</dbReference>
<evidence type="ECO:0000259" key="11">
    <source>
        <dbReference type="PROSITE" id="PS50835"/>
    </source>
</evidence>
<dbReference type="GO" id="GO:0000049">
    <property type="term" value="F:tRNA binding"/>
    <property type="evidence" value="ECO:0007669"/>
    <property type="project" value="UniProtKB-UniRule"/>
</dbReference>
<keyword evidence="9" id="KW-0175">Coiled coil</keyword>
<keyword evidence="13" id="KW-1185">Reference proteome</keyword>
<feature type="coiled-coil region" evidence="9">
    <location>
        <begin position="661"/>
        <end position="688"/>
    </location>
</feature>
<feature type="compositionally biased region" description="Low complexity" evidence="10">
    <location>
        <begin position="621"/>
        <end position="630"/>
    </location>
</feature>
<evidence type="ECO:0000313" key="12">
    <source>
        <dbReference type="EMBL" id="KAF9066379.1"/>
    </source>
</evidence>
<dbReference type="GO" id="GO:0003729">
    <property type="term" value="F:mRNA binding"/>
    <property type="evidence" value="ECO:0007669"/>
    <property type="project" value="TreeGrafter"/>
</dbReference>
<dbReference type="SUPFAM" id="SSF82171">
    <property type="entry name" value="DPP6 N-terminal domain-like"/>
    <property type="match status" value="1"/>
</dbReference>
<dbReference type="PROSITE" id="PS50835">
    <property type="entry name" value="IG_LIKE"/>
    <property type="match status" value="1"/>
</dbReference>
<dbReference type="PIRSF" id="PIRSF017222">
    <property type="entry name" value="eIF2A"/>
    <property type="match status" value="1"/>
</dbReference>
<evidence type="ECO:0000256" key="8">
    <source>
        <dbReference type="PIRNR" id="PIRNR017222"/>
    </source>
</evidence>
<evidence type="ECO:0000256" key="5">
    <source>
        <dbReference type="ARBA" id="ARBA00022737"/>
    </source>
</evidence>